<dbReference type="PANTHER" id="PTHR33993:SF5">
    <property type="entry name" value="GLYOXALASE"/>
    <property type="match status" value="1"/>
</dbReference>
<dbReference type="PROSITE" id="PS51819">
    <property type="entry name" value="VOC"/>
    <property type="match status" value="1"/>
</dbReference>
<dbReference type="EMBL" id="VOSB01000019">
    <property type="protein sequence ID" value="TXE16260.1"/>
    <property type="molecule type" value="Genomic_DNA"/>
</dbReference>
<dbReference type="Pfam" id="PF00903">
    <property type="entry name" value="Glyoxalase"/>
    <property type="match status" value="1"/>
</dbReference>
<dbReference type="Gene3D" id="3.10.180.10">
    <property type="entry name" value="2,3-Dihydroxybiphenyl 1,2-Dioxygenase, domain 1"/>
    <property type="match status" value="1"/>
</dbReference>
<protein>
    <submittedName>
        <fullName evidence="2">VOC family protein</fullName>
    </submittedName>
</protein>
<dbReference type="CDD" id="cd06587">
    <property type="entry name" value="VOC"/>
    <property type="match status" value="1"/>
</dbReference>
<dbReference type="STRING" id="1123037.GCA_000425305_02531"/>
<name>A0A5C7BDQ4_9FLAO</name>
<feature type="domain" description="VOC" evidence="1">
    <location>
        <begin position="7"/>
        <end position="122"/>
    </location>
</feature>
<dbReference type="InterPro" id="IPR037523">
    <property type="entry name" value="VOC_core"/>
</dbReference>
<dbReference type="InterPro" id="IPR029068">
    <property type="entry name" value="Glyas_Bleomycin-R_OHBP_Dase"/>
</dbReference>
<keyword evidence="3" id="KW-1185">Reference proteome</keyword>
<dbReference type="PANTHER" id="PTHR33993">
    <property type="entry name" value="GLYOXALASE-RELATED"/>
    <property type="match status" value="1"/>
</dbReference>
<dbReference type="OrthoDB" id="9799428at2"/>
<comment type="caution">
    <text evidence="2">The sequence shown here is derived from an EMBL/GenBank/DDBJ whole genome shotgun (WGS) entry which is preliminary data.</text>
</comment>
<evidence type="ECO:0000259" key="1">
    <source>
        <dbReference type="PROSITE" id="PS51819"/>
    </source>
</evidence>
<evidence type="ECO:0000313" key="3">
    <source>
        <dbReference type="Proteomes" id="UP000321938"/>
    </source>
</evidence>
<proteinExistence type="predicted"/>
<dbReference type="AlphaFoldDB" id="A0A5C7BDQ4"/>
<reference evidence="2 3" key="1">
    <citation type="submission" date="2019-08" db="EMBL/GenBank/DDBJ databases">
        <title>Genome of Psychroserpens burtonensis ACAM 167.</title>
        <authorList>
            <person name="Bowman J.P."/>
        </authorList>
    </citation>
    <scope>NUCLEOTIDE SEQUENCE [LARGE SCALE GENOMIC DNA]</scope>
    <source>
        <strain evidence="2 3">ACAM 167</strain>
    </source>
</reference>
<dbReference type="InterPro" id="IPR052164">
    <property type="entry name" value="Anthracycline_SecMetBiosynth"/>
</dbReference>
<dbReference type="RefSeq" id="WP_028872302.1">
    <property type="nucleotide sequence ID" value="NZ_VOSB01000019.1"/>
</dbReference>
<dbReference type="InterPro" id="IPR004360">
    <property type="entry name" value="Glyas_Fos-R_dOase_dom"/>
</dbReference>
<dbReference type="Proteomes" id="UP000321938">
    <property type="component" value="Unassembled WGS sequence"/>
</dbReference>
<organism evidence="2 3">
    <name type="scientific">Psychroserpens burtonensis</name>
    <dbReference type="NCBI Taxonomy" id="49278"/>
    <lineage>
        <taxon>Bacteria</taxon>
        <taxon>Pseudomonadati</taxon>
        <taxon>Bacteroidota</taxon>
        <taxon>Flavobacteriia</taxon>
        <taxon>Flavobacteriales</taxon>
        <taxon>Flavobacteriaceae</taxon>
        <taxon>Psychroserpens</taxon>
    </lineage>
</organism>
<evidence type="ECO:0000313" key="2">
    <source>
        <dbReference type="EMBL" id="TXE16260.1"/>
    </source>
</evidence>
<accession>A0A5C7BDQ4</accession>
<sequence>MKKRVTGIGGIFFKTKDPKASKDWYNKYLGFNTDDYGSTFWWKDKEGNECSTQWSPFKNDTKYFEPSKKEFMFNYRVENLKELLVALKEEGVTIVGEMEAYSYGKFGWILDNEGNKIELWEPIDQVFKK</sequence>
<gene>
    <name evidence="2" type="ORF">ES692_13090</name>
</gene>
<dbReference type="SUPFAM" id="SSF54593">
    <property type="entry name" value="Glyoxalase/Bleomycin resistance protein/Dihydroxybiphenyl dioxygenase"/>
    <property type="match status" value="1"/>
</dbReference>